<keyword evidence="3" id="KW-1185">Reference proteome</keyword>
<dbReference type="InterPro" id="IPR022190">
    <property type="entry name" value="DUF3716"/>
</dbReference>
<organism evidence="2 3">
    <name type="scientific">Aspergillus mulundensis</name>
    <dbReference type="NCBI Taxonomy" id="1810919"/>
    <lineage>
        <taxon>Eukaryota</taxon>
        <taxon>Fungi</taxon>
        <taxon>Dikarya</taxon>
        <taxon>Ascomycota</taxon>
        <taxon>Pezizomycotina</taxon>
        <taxon>Eurotiomycetes</taxon>
        <taxon>Eurotiomycetidae</taxon>
        <taxon>Eurotiales</taxon>
        <taxon>Aspergillaceae</taxon>
        <taxon>Aspergillus</taxon>
        <taxon>Aspergillus subgen. Nidulantes</taxon>
    </lineage>
</organism>
<reference evidence="2 3" key="1">
    <citation type="journal article" date="2018" name="IMA Fungus">
        <title>IMA Genome-F 9: Draft genome sequence of Annulohypoxylon stygium, Aspergillus mulundensis, Berkeleyomyces basicola (syn. Thielaviopsis basicola), Ceratocystis smalleyi, two Cercospora beticola strains, Coleophoma cylindrospora, Fusarium fracticaudum, Phialophora cf. hyalina, and Morchella septimelata.</title>
        <authorList>
            <person name="Wingfield B.D."/>
            <person name="Bills G.F."/>
            <person name="Dong Y."/>
            <person name="Huang W."/>
            <person name="Nel W.J."/>
            <person name="Swalarsk-Parry B.S."/>
            <person name="Vaghefi N."/>
            <person name="Wilken P.M."/>
            <person name="An Z."/>
            <person name="de Beer Z.W."/>
            <person name="De Vos L."/>
            <person name="Chen L."/>
            <person name="Duong T.A."/>
            <person name="Gao Y."/>
            <person name="Hammerbacher A."/>
            <person name="Kikkert J.R."/>
            <person name="Li Y."/>
            <person name="Li H."/>
            <person name="Li K."/>
            <person name="Li Q."/>
            <person name="Liu X."/>
            <person name="Ma X."/>
            <person name="Naidoo K."/>
            <person name="Pethybridge S.J."/>
            <person name="Sun J."/>
            <person name="Steenkamp E.T."/>
            <person name="van der Nest M.A."/>
            <person name="van Wyk S."/>
            <person name="Wingfield M.J."/>
            <person name="Xiong C."/>
            <person name="Yue Q."/>
            <person name="Zhang X."/>
        </authorList>
    </citation>
    <scope>NUCLEOTIDE SEQUENCE [LARGE SCALE GENOMIC DNA]</scope>
    <source>
        <strain evidence="2 3">DSM 5745</strain>
    </source>
</reference>
<dbReference type="STRING" id="1810919.A0A3D8RYU8"/>
<protein>
    <submittedName>
        <fullName evidence="2">Uncharacterized protein</fullName>
    </submittedName>
</protein>
<dbReference type="Pfam" id="PF12511">
    <property type="entry name" value="DUF3716"/>
    <property type="match status" value="1"/>
</dbReference>
<dbReference type="Proteomes" id="UP000256690">
    <property type="component" value="Unassembled WGS sequence"/>
</dbReference>
<dbReference type="OrthoDB" id="4499406at2759"/>
<feature type="region of interest" description="Disordered" evidence="1">
    <location>
        <begin position="175"/>
        <end position="207"/>
    </location>
</feature>
<evidence type="ECO:0000256" key="1">
    <source>
        <dbReference type="SAM" id="MobiDB-lite"/>
    </source>
</evidence>
<sequence length="320" mass="35385">MAYAPRRGENAPGFFVYRSILPNNSKNSKRPLDDDFVLQPIYSASRKRANTEPKEWLSSPVAQFAGIGSDDLPYAPDETTNSALLHYVELPVHRKLEWRLDDYGKPKRRDLFCIKSLVAAFAQTRGDLAKVPCTACEEGKGPWKTCVAGSDMRDGDLIKTCANCRFSGRPGCTLKESEDNASVEVSELPSTPPRDTQGYEPQSPSLTPQAASIRLDTSASPLLFPRASEIESGSSTDNTDSTVIKIEAENPPVAPRRVPSRHDGKLIPFPLDPSMFNDLSLLKVASADLAAHFSLVERRVNQLEEEELKKKDIVNPWDLL</sequence>
<dbReference type="AlphaFoldDB" id="A0A3D8RYU8"/>
<proteinExistence type="predicted"/>
<accession>A0A3D8RYU8</accession>
<name>A0A3D8RYU8_9EURO</name>
<evidence type="ECO:0000313" key="2">
    <source>
        <dbReference type="EMBL" id="RDW79223.1"/>
    </source>
</evidence>
<dbReference type="GeneID" id="38116445"/>
<comment type="caution">
    <text evidence="2">The sequence shown here is derived from an EMBL/GenBank/DDBJ whole genome shotgun (WGS) entry which is preliminary data.</text>
</comment>
<gene>
    <name evidence="2" type="ORF">DSM5745_06075</name>
</gene>
<evidence type="ECO:0000313" key="3">
    <source>
        <dbReference type="Proteomes" id="UP000256690"/>
    </source>
</evidence>
<dbReference type="RefSeq" id="XP_026603923.1">
    <property type="nucleotide sequence ID" value="XM_026748091.1"/>
</dbReference>
<dbReference type="EMBL" id="PVWQ01000006">
    <property type="protein sequence ID" value="RDW79223.1"/>
    <property type="molecule type" value="Genomic_DNA"/>
</dbReference>